<evidence type="ECO:0000256" key="1">
    <source>
        <dbReference type="ARBA" id="ARBA00004123"/>
    </source>
</evidence>
<dbReference type="InterPro" id="IPR036390">
    <property type="entry name" value="WH_DNA-bd_sf"/>
</dbReference>
<dbReference type="PANTHER" id="PTHR10445:SF0">
    <property type="entry name" value="GENERAL TRANSCRIPTION FACTOR IIF SUBUNIT 2"/>
    <property type="match status" value="1"/>
</dbReference>
<accession>A0A6A7BZV0</accession>
<feature type="domain" description="TFIIF beta subunit N-terminal" evidence="12">
    <location>
        <begin position="33"/>
        <end position="160"/>
    </location>
</feature>
<dbReference type="InterPro" id="IPR011039">
    <property type="entry name" value="TFIIF_interaction"/>
</dbReference>
<dbReference type="SUPFAM" id="SSF46785">
    <property type="entry name" value="Winged helix' DNA-binding domain"/>
    <property type="match status" value="1"/>
</dbReference>
<evidence type="ECO:0000256" key="6">
    <source>
        <dbReference type="ARBA" id="ARBA00023163"/>
    </source>
</evidence>
<feature type="region of interest" description="Disordered" evidence="10">
    <location>
        <begin position="309"/>
        <end position="335"/>
    </location>
</feature>
<evidence type="ECO:0000256" key="8">
    <source>
        <dbReference type="ARBA" id="ARBA00081473"/>
    </source>
</evidence>
<dbReference type="Pfam" id="PF02270">
    <property type="entry name" value="TFIIF_beta"/>
    <property type="match status" value="1"/>
</dbReference>
<dbReference type="InterPro" id="IPR040450">
    <property type="entry name" value="TFIIF_beta_HTH"/>
</dbReference>
<keyword evidence="7" id="KW-0539">Nucleus</keyword>
<protein>
    <recommendedName>
        <fullName evidence="3">Transcription initiation factor IIF subunit beta</fullName>
    </recommendedName>
    <alternativeName>
        <fullName evidence="9">TFIIF medium subunit</fullName>
    </alternativeName>
    <alternativeName>
        <fullName evidence="8">TFIIF-beta</fullName>
    </alternativeName>
</protein>
<comment type="similarity">
    <text evidence="2">Belongs to the TFIIF beta subunit family.</text>
</comment>
<proteinExistence type="inferred from homology"/>
<name>A0A6A7BZV0_9PEZI</name>
<keyword evidence="5" id="KW-0238">DNA-binding</keyword>
<dbReference type="GO" id="GO:0006367">
    <property type="term" value="P:transcription initiation at RNA polymerase II promoter"/>
    <property type="evidence" value="ECO:0007669"/>
    <property type="project" value="InterPro"/>
</dbReference>
<dbReference type="GO" id="GO:0003677">
    <property type="term" value="F:DNA binding"/>
    <property type="evidence" value="ECO:0007669"/>
    <property type="project" value="UniProtKB-KW"/>
</dbReference>
<dbReference type="FunFam" id="1.10.10.10:FF:000035">
    <property type="entry name" value="General transcription factor IIF subunit 2"/>
    <property type="match status" value="1"/>
</dbReference>
<feature type="region of interest" description="Disordered" evidence="10">
    <location>
        <begin position="206"/>
        <end position="226"/>
    </location>
</feature>
<keyword evidence="6" id="KW-0804">Transcription</keyword>
<evidence type="ECO:0000256" key="7">
    <source>
        <dbReference type="ARBA" id="ARBA00023242"/>
    </source>
</evidence>
<evidence type="ECO:0000256" key="3">
    <source>
        <dbReference type="ARBA" id="ARBA00021453"/>
    </source>
</evidence>
<evidence type="ECO:0000256" key="9">
    <source>
        <dbReference type="ARBA" id="ARBA00081863"/>
    </source>
</evidence>
<dbReference type="InterPro" id="IPR036388">
    <property type="entry name" value="WH-like_DNA-bd_sf"/>
</dbReference>
<evidence type="ECO:0000259" key="12">
    <source>
        <dbReference type="Pfam" id="PF17683"/>
    </source>
</evidence>
<evidence type="ECO:0000256" key="5">
    <source>
        <dbReference type="ARBA" id="ARBA00023125"/>
    </source>
</evidence>
<evidence type="ECO:0000256" key="10">
    <source>
        <dbReference type="SAM" id="MobiDB-lite"/>
    </source>
</evidence>
<dbReference type="EMBL" id="MU005978">
    <property type="protein sequence ID" value="KAF2860846.1"/>
    <property type="molecule type" value="Genomic_DNA"/>
</dbReference>
<dbReference type="Proteomes" id="UP000799421">
    <property type="component" value="Unassembled WGS sequence"/>
</dbReference>
<gene>
    <name evidence="13" type="ORF">K470DRAFT_257623</name>
</gene>
<feature type="domain" description="TFIIF beta subunit HTH" evidence="11">
    <location>
        <begin position="229"/>
        <end position="292"/>
    </location>
</feature>
<organism evidence="13 14">
    <name type="scientific">Piedraia hortae CBS 480.64</name>
    <dbReference type="NCBI Taxonomy" id="1314780"/>
    <lineage>
        <taxon>Eukaryota</taxon>
        <taxon>Fungi</taxon>
        <taxon>Dikarya</taxon>
        <taxon>Ascomycota</taxon>
        <taxon>Pezizomycotina</taxon>
        <taxon>Dothideomycetes</taxon>
        <taxon>Dothideomycetidae</taxon>
        <taxon>Capnodiales</taxon>
        <taxon>Piedraiaceae</taxon>
        <taxon>Piedraia</taxon>
    </lineage>
</organism>
<dbReference type="SUPFAM" id="SSF50916">
    <property type="entry name" value="Rap30/74 interaction domains"/>
    <property type="match status" value="1"/>
</dbReference>
<dbReference type="GO" id="GO:0005674">
    <property type="term" value="C:transcription factor TFIIF complex"/>
    <property type="evidence" value="ECO:0007669"/>
    <property type="project" value="InterPro"/>
</dbReference>
<dbReference type="PANTHER" id="PTHR10445">
    <property type="entry name" value="GENERAL TRANSCRIPTION FACTOR IIF SUBUNIT 2"/>
    <property type="match status" value="1"/>
</dbReference>
<comment type="subcellular location">
    <subcellularLocation>
        <location evidence="1">Nucleus</location>
    </subcellularLocation>
</comment>
<dbReference type="CDD" id="cd07980">
    <property type="entry name" value="TFIIF_beta"/>
    <property type="match status" value="1"/>
</dbReference>
<reference evidence="13" key="1">
    <citation type="journal article" date="2020" name="Stud. Mycol.">
        <title>101 Dothideomycetes genomes: a test case for predicting lifestyles and emergence of pathogens.</title>
        <authorList>
            <person name="Haridas S."/>
            <person name="Albert R."/>
            <person name="Binder M."/>
            <person name="Bloem J."/>
            <person name="Labutti K."/>
            <person name="Salamov A."/>
            <person name="Andreopoulos B."/>
            <person name="Baker S."/>
            <person name="Barry K."/>
            <person name="Bills G."/>
            <person name="Bluhm B."/>
            <person name="Cannon C."/>
            <person name="Castanera R."/>
            <person name="Culley D."/>
            <person name="Daum C."/>
            <person name="Ezra D."/>
            <person name="Gonzalez J."/>
            <person name="Henrissat B."/>
            <person name="Kuo A."/>
            <person name="Liang C."/>
            <person name="Lipzen A."/>
            <person name="Lutzoni F."/>
            <person name="Magnuson J."/>
            <person name="Mondo S."/>
            <person name="Nolan M."/>
            <person name="Ohm R."/>
            <person name="Pangilinan J."/>
            <person name="Park H.-J."/>
            <person name="Ramirez L."/>
            <person name="Alfaro M."/>
            <person name="Sun H."/>
            <person name="Tritt A."/>
            <person name="Yoshinaga Y."/>
            <person name="Zwiers L.-H."/>
            <person name="Turgeon B."/>
            <person name="Goodwin S."/>
            <person name="Spatafora J."/>
            <person name="Crous P."/>
            <person name="Grigoriev I."/>
        </authorList>
    </citation>
    <scope>NUCLEOTIDE SEQUENCE</scope>
    <source>
        <strain evidence="13">CBS 480.64</strain>
    </source>
</reference>
<dbReference type="Gene3D" id="1.10.10.10">
    <property type="entry name" value="Winged helix-like DNA-binding domain superfamily/Winged helix DNA-binding domain"/>
    <property type="match status" value="1"/>
</dbReference>
<evidence type="ECO:0000256" key="2">
    <source>
        <dbReference type="ARBA" id="ARBA00009543"/>
    </source>
</evidence>
<dbReference type="Pfam" id="PF17683">
    <property type="entry name" value="TFIIF_beta_N"/>
    <property type="match status" value="1"/>
</dbReference>
<evidence type="ECO:0000256" key="4">
    <source>
        <dbReference type="ARBA" id="ARBA00023015"/>
    </source>
</evidence>
<keyword evidence="14" id="KW-1185">Reference proteome</keyword>
<feature type="compositionally biased region" description="Acidic residues" evidence="10">
    <location>
        <begin position="318"/>
        <end position="335"/>
    </location>
</feature>
<dbReference type="OrthoDB" id="26094at2759"/>
<keyword evidence="4" id="KW-0805">Transcription regulation</keyword>
<dbReference type="InterPro" id="IPR003196">
    <property type="entry name" value="TFIIF_beta"/>
</dbReference>
<evidence type="ECO:0000313" key="13">
    <source>
        <dbReference type="EMBL" id="KAF2860846.1"/>
    </source>
</evidence>
<evidence type="ECO:0000313" key="14">
    <source>
        <dbReference type="Proteomes" id="UP000799421"/>
    </source>
</evidence>
<evidence type="ECO:0000259" key="11">
    <source>
        <dbReference type="Pfam" id="PF02270"/>
    </source>
</evidence>
<feature type="region of interest" description="Disordered" evidence="10">
    <location>
        <begin position="121"/>
        <end position="140"/>
    </location>
</feature>
<sequence length="335" mass="38277">MVYIKPEIKLDSPEEEKDVFEPETELYIPGDDTQAWLIRVPRDVWHTWSNIYDNAPDGTKISLGRMWVRNPKAQQSPLDQEVRIILNDIPQQMGVPKKYEMKLDTTDYSNVVVFSESDLERPRSNSGLKPGGISKEDRYGPGYKTQVLKRTGLMSKVVHMGKAMHVQDANYNALRRKQWEESAVPKQKATYIDQVDKNLLQAGSGLSMGGLGSSRRSKGKKRDAPDKFVRMEKADLMRGLEACFRKYQYWSTATLRLELKQPEAWIKETLEEIATFVRTGDFASTWKLKPEYANVLHNHEALEAVAKVESGGELMTRDEDEDEGEDEFEDVGTNP</sequence>
<dbReference type="InterPro" id="IPR040504">
    <property type="entry name" value="TFIIF_beta_N"/>
</dbReference>
<dbReference type="AlphaFoldDB" id="A0A6A7BZV0"/>